<evidence type="ECO:0000256" key="1">
    <source>
        <dbReference type="ARBA" id="ARBA00023002"/>
    </source>
</evidence>
<proteinExistence type="predicted"/>
<dbReference type="SUPFAM" id="SSF50129">
    <property type="entry name" value="GroES-like"/>
    <property type="match status" value="1"/>
</dbReference>
<sequence length="360" mass="39047">MGLPTTTSQWVLAKKPTEHVVLSGPDATWTLKHDVPLPQLKDGEVLLQTLYLSNDPAQRTWIFDVDPERLYAPPVNIGDVMRTTRNLCKVLDSKAEKLPTGSLVNASLGWTQYGVIDAKGLLPLQEIPGLSIVHYLGAFGGVGLTALHGLTEIGHTTKDDAVVISGAAGGTGSMAVQVAKHLIGCKKVIGIAGGKEKCKWVESLGADVCVDYKSSAFVEDLKKATDGFVEVYFDNVGGSILDLMLTRLKKYGRVIACGTIANYNAAAGKNFGAEKDNRERIGNWFEIISSRLEIKGFILSDRMDLFPGYIKTLVQAVKDGKLKLGDENNTIVDTKFEEIPKTWTLLFEGANKGKLLTKLV</sequence>
<evidence type="ECO:0000313" key="4">
    <source>
        <dbReference type="EMBL" id="KAF2097071.1"/>
    </source>
</evidence>
<dbReference type="InterPro" id="IPR045010">
    <property type="entry name" value="MDR_fam"/>
</dbReference>
<dbReference type="InterPro" id="IPR013149">
    <property type="entry name" value="ADH-like_C"/>
</dbReference>
<dbReference type="OrthoDB" id="809632at2759"/>
<reference evidence="4" key="1">
    <citation type="journal article" date="2020" name="Stud. Mycol.">
        <title>101 Dothideomycetes genomes: a test case for predicting lifestyles and emergence of pathogens.</title>
        <authorList>
            <person name="Haridas S."/>
            <person name="Albert R."/>
            <person name="Binder M."/>
            <person name="Bloem J."/>
            <person name="Labutti K."/>
            <person name="Salamov A."/>
            <person name="Andreopoulos B."/>
            <person name="Baker S."/>
            <person name="Barry K."/>
            <person name="Bills G."/>
            <person name="Bluhm B."/>
            <person name="Cannon C."/>
            <person name="Castanera R."/>
            <person name="Culley D."/>
            <person name="Daum C."/>
            <person name="Ezra D."/>
            <person name="Gonzalez J."/>
            <person name="Henrissat B."/>
            <person name="Kuo A."/>
            <person name="Liang C."/>
            <person name="Lipzen A."/>
            <person name="Lutzoni F."/>
            <person name="Magnuson J."/>
            <person name="Mondo S."/>
            <person name="Nolan M."/>
            <person name="Ohm R."/>
            <person name="Pangilinan J."/>
            <person name="Park H.-J."/>
            <person name="Ramirez L."/>
            <person name="Alfaro M."/>
            <person name="Sun H."/>
            <person name="Tritt A."/>
            <person name="Yoshinaga Y."/>
            <person name="Zwiers L.-H."/>
            <person name="Turgeon B."/>
            <person name="Goodwin S."/>
            <person name="Spatafora J."/>
            <person name="Crous P."/>
            <person name="Grigoriev I."/>
        </authorList>
    </citation>
    <scope>NUCLEOTIDE SEQUENCE</scope>
    <source>
        <strain evidence="4">CBS 133067</strain>
    </source>
</reference>
<feature type="domain" description="Oxidoreductase N-terminal" evidence="3">
    <location>
        <begin position="9"/>
        <end position="122"/>
    </location>
</feature>
<dbReference type="Pfam" id="PF00107">
    <property type="entry name" value="ADH_zinc_N"/>
    <property type="match status" value="1"/>
</dbReference>
<dbReference type="InterPro" id="IPR041694">
    <property type="entry name" value="ADH_N_2"/>
</dbReference>
<organism evidence="4 5">
    <name type="scientific">Rhizodiscina lignyota</name>
    <dbReference type="NCBI Taxonomy" id="1504668"/>
    <lineage>
        <taxon>Eukaryota</taxon>
        <taxon>Fungi</taxon>
        <taxon>Dikarya</taxon>
        <taxon>Ascomycota</taxon>
        <taxon>Pezizomycotina</taxon>
        <taxon>Dothideomycetes</taxon>
        <taxon>Pleosporomycetidae</taxon>
        <taxon>Aulographales</taxon>
        <taxon>Rhizodiscinaceae</taxon>
        <taxon>Rhizodiscina</taxon>
    </lineage>
</organism>
<comment type="caution">
    <text evidence="4">The sequence shown here is derived from an EMBL/GenBank/DDBJ whole genome shotgun (WGS) entry which is preliminary data.</text>
</comment>
<dbReference type="Gene3D" id="3.90.180.10">
    <property type="entry name" value="Medium-chain alcohol dehydrogenases, catalytic domain"/>
    <property type="match status" value="1"/>
</dbReference>
<dbReference type="CDD" id="cd05288">
    <property type="entry name" value="PGDH"/>
    <property type="match status" value="1"/>
</dbReference>
<dbReference type="AlphaFoldDB" id="A0A9P4I8C6"/>
<evidence type="ECO:0000259" key="2">
    <source>
        <dbReference type="Pfam" id="PF00107"/>
    </source>
</evidence>
<dbReference type="PANTHER" id="PTHR43205">
    <property type="entry name" value="PROSTAGLANDIN REDUCTASE"/>
    <property type="match status" value="1"/>
</dbReference>
<dbReference type="Proteomes" id="UP000799772">
    <property type="component" value="Unassembled WGS sequence"/>
</dbReference>
<evidence type="ECO:0000313" key="5">
    <source>
        <dbReference type="Proteomes" id="UP000799772"/>
    </source>
</evidence>
<accession>A0A9P4I8C6</accession>
<name>A0A9P4I8C6_9PEZI</name>
<dbReference type="EMBL" id="ML978128">
    <property type="protein sequence ID" value="KAF2097071.1"/>
    <property type="molecule type" value="Genomic_DNA"/>
</dbReference>
<protein>
    <submittedName>
        <fullName evidence="4">NAD(P)-binding protein</fullName>
    </submittedName>
</protein>
<dbReference type="SUPFAM" id="SSF51735">
    <property type="entry name" value="NAD(P)-binding Rossmann-fold domains"/>
    <property type="match status" value="1"/>
</dbReference>
<keyword evidence="1" id="KW-0560">Oxidoreductase</keyword>
<feature type="domain" description="Alcohol dehydrogenase-like C-terminal" evidence="2">
    <location>
        <begin position="170"/>
        <end position="303"/>
    </location>
</feature>
<dbReference type="InterPro" id="IPR011032">
    <property type="entry name" value="GroES-like_sf"/>
</dbReference>
<dbReference type="InterPro" id="IPR036291">
    <property type="entry name" value="NAD(P)-bd_dom_sf"/>
</dbReference>
<dbReference type="GO" id="GO:0016628">
    <property type="term" value="F:oxidoreductase activity, acting on the CH-CH group of donors, NAD or NADP as acceptor"/>
    <property type="evidence" value="ECO:0007669"/>
    <property type="project" value="InterPro"/>
</dbReference>
<evidence type="ECO:0000259" key="3">
    <source>
        <dbReference type="Pfam" id="PF16884"/>
    </source>
</evidence>
<gene>
    <name evidence="4" type="ORF">NA57DRAFT_66772</name>
</gene>
<dbReference type="Pfam" id="PF16884">
    <property type="entry name" value="ADH_N_2"/>
    <property type="match status" value="1"/>
</dbReference>
<keyword evidence="5" id="KW-1185">Reference proteome</keyword>
<dbReference type="Gene3D" id="3.40.50.720">
    <property type="entry name" value="NAD(P)-binding Rossmann-like Domain"/>
    <property type="match status" value="1"/>
</dbReference>
<dbReference type="FunFam" id="3.40.50.720:FF:000121">
    <property type="entry name" value="Prostaglandin reductase 2"/>
    <property type="match status" value="1"/>
</dbReference>
<dbReference type="PANTHER" id="PTHR43205:SF19">
    <property type="entry name" value="ENOYL REDUCTASE (ER) DOMAIN-CONTAINING PROTEIN"/>
    <property type="match status" value="1"/>
</dbReference>